<dbReference type="AlphaFoldDB" id="A0AA39K6Z2"/>
<comment type="caution">
    <text evidence="2">The sequence shown here is derived from an EMBL/GenBank/DDBJ whole genome shotgun (WGS) entry which is preliminary data.</text>
</comment>
<evidence type="ECO:0000313" key="2">
    <source>
        <dbReference type="EMBL" id="KAK0455721.1"/>
    </source>
</evidence>
<sequence>MSNQSPQRPRKSQIHPASQGQMPPREKSPSPSSFRTRTIKAQSVPSASQIFTSAHQPAQPSPTAPTNSRRSPPNPQVQRLLPTPPHPSPPETAEHRMSPQPSQPSHSQPNVNTHYPRPINRVPPQQFLTKFQHDENWQMTEELLADIERADLQQSQNSAQPPNSYPMGYIQADSPSRDPAVERIRATEKSSPKDVDGRRQQAQRESPKVRDRQPSSPSAQIQAPELRQSPAYHTPMGSPGEHPPTLQNYASYQYDASPIPKRTSAPSGADGRPALSLSTQTPPLQAIHTRSPDRSLPVQEEPEEELTHLLSNNGDIRDREKWAGADVEHHQTSPAPSSDLHPEGNSSRYDPNRSFDGRSSRAGHRDDDDETLIEPDQRDDEDGQYTPRSPSSGLPADIPQDRYQQNQFVKPGRGRARNGVTDQLGLRGFDQALFEPHSVPRDVPPQYVEPRKRVEQQYSDPRTRAYTPQVHSDDFASLLDHPTSAYIQAYLARSPRPDAPIPPTPHSQTSPPSPSPLISGGYDAKDLPPFSPVAPAGSPYPYPFSHVRRSQAYSGHSNRSQMPVNYDLNNPAVIQEQFAKQWSMFAQNNNHGQITDSTLSPSSTPFPTSSFNPWAYWHTQRVLGGRYPDPISIRSSPSHEPIPLPRPANVGLKKKRNSTDLRTQATGRKPPPRVESTQPRDTSPEPSTSGEETAGEDTRFAIVEEGAWVNRGHVDDDDDDWVDEDEDQDDEDLLELEYHPSFVSSVEKRRRRWETRWDALAQAFQAVDRQTDATMVLMAAPSHSTKLHMMTSRSIRRQSSTLSRSPMMQSMRSGFRQLAIQRRQSRSHRSSLADRFLTPSSMSGSGSDGSESREEDLKRALGAALQSLNTLGGIYEQREARWVEEMHRISEDRERVELLLRQVLGERQASSSDAVGHAI</sequence>
<dbReference type="GeneID" id="85352110"/>
<feature type="region of interest" description="Disordered" evidence="1">
    <location>
        <begin position="628"/>
        <end position="697"/>
    </location>
</feature>
<name>A0AA39K6Z2_ARMTA</name>
<organism evidence="2 3">
    <name type="scientific">Armillaria tabescens</name>
    <name type="common">Ringless honey mushroom</name>
    <name type="synonym">Agaricus tabescens</name>
    <dbReference type="NCBI Taxonomy" id="1929756"/>
    <lineage>
        <taxon>Eukaryota</taxon>
        <taxon>Fungi</taxon>
        <taxon>Dikarya</taxon>
        <taxon>Basidiomycota</taxon>
        <taxon>Agaricomycotina</taxon>
        <taxon>Agaricomycetes</taxon>
        <taxon>Agaricomycetidae</taxon>
        <taxon>Agaricales</taxon>
        <taxon>Marasmiineae</taxon>
        <taxon>Physalacriaceae</taxon>
        <taxon>Desarmillaria</taxon>
    </lineage>
</organism>
<feature type="compositionally biased region" description="Polar residues" evidence="1">
    <location>
        <begin position="791"/>
        <end position="810"/>
    </location>
</feature>
<feature type="region of interest" description="Disordered" evidence="1">
    <location>
        <begin position="148"/>
        <end position="422"/>
    </location>
</feature>
<reference evidence="2" key="1">
    <citation type="submission" date="2023-06" db="EMBL/GenBank/DDBJ databases">
        <authorList>
            <consortium name="Lawrence Berkeley National Laboratory"/>
            <person name="Ahrendt S."/>
            <person name="Sahu N."/>
            <person name="Indic B."/>
            <person name="Wong-Bajracharya J."/>
            <person name="Merenyi Z."/>
            <person name="Ke H.-M."/>
            <person name="Monk M."/>
            <person name="Kocsube S."/>
            <person name="Drula E."/>
            <person name="Lipzen A."/>
            <person name="Balint B."/>
            <person name="Henrissat B."/>
            <person name="Andreopoulos B."/>
            <person name="Martin F.M."/>
            <person name="Harder C.B."/>
            <person name="Rigling D."/>
            <person name="Ford K.L."/>
            <person name="Foster G.D."/>
            <person name="Pangilinan J."/>
            <person name="Papanicolaou A."/>
            <person name="Barry K."/>
            <person name="LaButti K."/>
            <person name="Viragh M."/>
            <person name="Koriabine M."/>
            <person name="Yan M."/>
            <person name="Riley R."/>
            <person name="Champramary S."/>
            <person name="Plett K.L."/>
            <person name="Tsai I.J."/>
            <person name="Slot J."/>
            <person name="Sipos G."/>
            <person name="Plett J."/>
            <person name="Nagy L.G."/>
            <person name="Grigoriev I.V."/>
        </authorList>
    </citation>
    <scope>NUCLEOTIDE SEQUENCE</scope>
    <source>
        <strain evidence="2">CCBAS 213</strain>
    </source>
</reference>
<dbReference type="RefSeq" id="XP_060329231.1">
    <property type="nucleotide sequence ID" value="XM_060468562.1"/>
</dbReference>
<feature type="compositionally biased region" description="Basic and acidic residues" evidence="1">
    <location>
        <begin position="350"/>
        <end position="366"/>
    </location>
</feature>
<accession>A0AA39K6Z2</accession>
<evidence type="ECO:0000256" key="1">
    <source>
        <dbReference type="SAM" id="MobiDB-lite"/>
    </source>
</evidence>
<dbReference type="EMBL" id="JAUEPS010000024">
    <property type="protein sequence ID" value="KAK0455721.1"/>
    <property type="molecule type" value="Genomic_DNA"/>
</dbReference>
<proteinExistence type="predicted"/>
<feature type="compositionally biased region" description="Low complexity" evidence="1">
    <location>
        <begin position="840"/>
        <end position="849"/>
    </location>
</feature>
<feature type="region of interest" description="Disordered" evidence="1">
    <location>
        <begin position="787"/>
        <end position="810"/>
    </location>
</feature>
<keyword evidence="3" id="KW-1185">Reference proteome</keyword>
<feature type="compositionally biased region" description="Low complexity" evidence="1">
    <location>
        <begin position="153"/>
        <end position="162"/>
    </location>
</feature>
<feature type="region of interest" description="Disordered" evidence="1">
    <location>
        <begin position="494"/>
        <end position="533"/>
    </location>
</feature>
<feature type="compositionally biased region" description="Acidic residues" evidence="1">
    <location>
        <begin position="367"/>
        <end position="383"/>
    </location>
</feature>
<evidence type="ECO:0000313" key="3">
    <source>
        <dbReference type="Proteomes" id="UP001175211"/>
    </source>
</evidence>
<dbReference type="Proteomes" id="UP001175211">
    <property type="component" value="Unassembled WGS sequence"/>
</dbReference>
<gene>
    <name evidence="2" type="ORF">EV420DRAFT_1310385</name>
</gene>
<feature type="region of interest" description="Disordered" evidence="1">
    <location>
        <begin position="823"/>
        <end position="857"/>
    </location>
</feature>
<feature type="compositionally biased region" description="Basic and acidic residues" evidence="1">
    <location>
        <begin position="315"/>
        <end position="331"/>
    </location>
</feature>
<feature type="compositionally biased region" description="Pro residues" evidence="1">
    <location>
        <begin position="497"/>
        <end position="515"/>
    </location>
</feature>
<feature type="compositionally biased region" description="Low complexity" evidence="1">
    <location>
        <begin position="98"/>
        <end position="109"/>
    </location>
</feature>
<feature type="region of interest" description="Disordered" evidence="1">
    <location>
        <begin position="1"/>
        <end position="134"/>
    </location>
</feature>
<feature type="compositionally biased region" description="Polar residues" evidence="1">
    <location>
        <begin position="29"/>
        <end position="58"/>
    </location>
</feature>
<feature type="compositionally biased region" description="Basic and acidic residues" evidence="1">
    <location>
        <begin position="175"/>
        <end position="199"/>
    </location>
</feature>
<feature type="region of interest" description="Disordered" evidence="1">
    <location>
        <begin position="435"/>
        <end position="464"/>
    </location>
</feature>
<feature type="compositionally biased region" description="Polar residues" evidence="1">
    <location>
        <begin position="675"/>
        <end position="691"/>
    </location>
</feature>
<protein>
    <submittedName>
        <fullName evidence="2">Uncharacterized protein</fullName>
    </submittedName>
</protein>